<organism evidence="3 4">
    <name type="scientific">Helicoverpa armigera</name>
    <name type="common">Cotton bollworm</name>
    <name type="synonym">Heliothis armigera</name>
    <dbReference type="NCBI Taxonomy" id="29058"/>
    <lineage>
        <taxon>Eukaryota</taxon>
        <taxon>Metazoa</taxon>
        <taxon>Ecdysozoa</taxon>
        <taxon>Arthropoda</taxon>
        <taxon>Hexapoda</taxon>
        <taxon>Insecta</taxon>
        <taxon>Pterygota</taxon>
        <taxon>Neoptera</taxon>
        <taxon>Endopterygota</taxon>
        <taxon>Lepidoptera</taxon>
        <taxon>Glossata</taxon>
        <taxon>Ditrysia</taxon>
        <taxon>Noctuoidea</taxon>
        <taxon>Noctuidae</taxon>
        <taxon>Heliothinae</taxon>
        <taxon>Helicoverpa</taxon>
    </lineage>
</organism>
<keyword evidence="2" id="KW-0732">Signal</keyword>
<evidence type="ECO:0000256" key="2">
    <source>
        <dbReference type="SAM" id="SignalP"/>
    </source>
</evidence>
<reference evidence="3 4" key="1">
    <citation type="journal article" date="2017" name="BMC Biol.">
        <title>Genomic innovations, transcriptional plasticity and gene loss underlying the evolution and divergence of two highly polyphagous and invasive Helicoverpa pest species.</title>
        <authorList>
            <person name="Pearce S.L."/>
            <person name="Clarke D.F."/>
            <person name="East P.D."/>
            <person name="Elfekih S."/>
            <person name="Gordon K.H."/>
            <person name="Jermiin L.S."/>
            <person name="McGaughran A."/>
            <person name="Oakeshott J.G."/>
            <person name="Papanikolaou A."/>
            <person name="Perera O.P."/>
            <person name="Rane R.V."/>
            <person name="Richards S."/>
            <person name="Tay W.T."/>
            <person name="Walsh T.K."/>
            <person name="Anderson A."/>
            <person name="Anderson C.J."/>
            <person name="Asgari S."/>
            <person name="Board P.G."/>
            <person name="Bretschneider A."/>
            <person name="Campbell P.M."/>
            <person name="Chertemps T."/>
            <person name="Christeller J.T."/>
            <person name="Coppin C.W."/>
            <person name="Downes S.J."/>
            <person name="Duan G."/>
            <person name="Farnsworth C.A."/>
            <person name="Good R.T."/>
            <person name="Han L.B."/>
            <person name="Han Y.C."/>
            <person name="Hatje K."/>
            <person name="Horne I."/>
            <person name="Huang Y.P."/>
            <person name="Hughes D.S."/>
            <person name="Jacquin-Joly E."/>
            <person name="James W."/>
            <person name="Jhangiani S."/>
            <person name="Kollmar M."/>
            <person name="Kuwar S.S."/>
            <person name="Li S."/>
            <person name="Liu N.Y."/>
            <person name="Maibeche M.T."/>
            <person name="Miller J.R."/>
            <person name="Montagne N."/>
            <person name="Perry T."/>
            <person name="Qu J."/>
            <person name="Song S.V."/>
            <person name="Sutton G.G."/>
            <person name="Vogel H."/>
            <person name="Walenz B.P."/>
            <person name="Xu W."/>
            <person name="Zhang H.J."/>
            <person name="Zou Z."/>
            <person name="Batterham P."/>
            <person name="Edwards O.R."/>
            <person name="Feyereisen R."/>
            <person name="Gibbs R.A."/>
            <person name="Heckel D.G."/>
            <person name="McGrath A."/>
            <person name="Robin C."/>
            <person name="Scherer S.E."/>
            <person name="Worley K.C."/>
            <person name="Wu Y.D."/>
        </authorList>
    </citation>
    <scope>NUCLEOTIDE SEQUENCE [LARGE SCALE GENOMIC DNA]</scope>
    <source>
        <strain evidence="3">Harm_GR_Male_#8</strain>
        <tissue evidence="3">Whole organism</tissue>
    </source>
</reference>
<dbReference type="Proteomes" id="UP000249218">
    <property type="component" value="Unassembled WGS sequence"/>
</dbReference>
<gene>
    <name evidence="3" type="primary">HaOG209390</name>
    <name evidence="3" type="ORF">B5X24_HaOG209390</name>
</gene>
<feature type="region of interest" description="Disordered" evidence="1">
    <location>
        <begin position="40"/>
        <end position="79"/>
    </location>
</feature>
<keyword evidence="4" id="KW-1185">Reference proteome</keyword>
<feature type="compositionally biased region" description="Acidic residues" evidence="1">
    <location>
        <begin position="54"/>
        <end position="74"/>
    </location>
</feature>
<evidence type="ECO:0000313" key="4">
    <source>
        <dbReference type="Proteomes" id="UP000249218"/>
    </source>
</evidence>
<proteinExistence type="predicted"/>
<protein>
    <submittedName>
        <fullName evidence="3">Uncharacterized protein</fullName>
    </submittedName>
</protein>
<feature type="signal peptide" evidence="2">
    <location>
        <begin position="1"/>
        <end position="20"/>
    </location>
</feature>
<sequence>MSNLIILFLAVIAVIETVPAQSLDLNKILELIQQQRLNSGSSKQGRIQLRQEPIEADSDSDDDSLSESDDDDDSDNNRLERLRKQSIIDLIEKVANEKNDRHRNNDRNSYLSEKSTLAPILLGSNSDKRENSDGANNLQKDILDKLFSKSLIEEERKAKQKVGYPKQKRLSPALNLNKLNNYKNDALKGLGDYSKIYIVLNPQAAQRSKNKNALNDLISKVLLVSGSSSKMSRPVNKKPRRYKGFVLDDRARRSRSYRKNYRRDSMGDDYGRKRPRNGGNPAGHTSIPYIRHRGDIYERDD</sequence>
<feature type="region of interest" description="Disordered" evidence="1">
    <location>
        <begin position="228"/>
        <end position="301"/>
    </location>
</feature>
<dbReference type="AlphaFoldDB" id="A0A2W1BH16"/>
<dbReference type="OrthoDB" id="7443601at2759"/>
<name>A0A2W1BH16_HELAM</name>
<feature type="compositionally biased region" description="Basic and acidic residues" evidence="1">
    <location>
        <begin position="262"/>
        <end position="272"/>
    </location>
</feature>
<feature type="compositionally biased region" description="Basic and acidic residues" evidence="1">
    <location>
        <begin position="292"/>
        <end position="301"/>
    </location>
</feature>
<feature type="compositionally biased region" description="Basic residues" evidence="1">
    <location>
        <begin position="252"/>
        <end position="261"/>
    </location>
</feature>
<evidence type="ECO:0000256" key="1">
    <source>
        <dbReference type="SAM" id="MobiDB-lite"/>
    </source>
</evidence>
<feature type="chain" id="PRO_5015923968" evidence="2">
    <location>
        <begin position="21"/>
        <end position="301"/>
    </location>
</feature>
<evidence type="ECO:0000313" key="3">
    <source>
        <dbReference type="EMBL" id="PZC73561.1"/>
    </source>
</evidence>
<dbReference type="EMBL" id="KZ150098">
    <property type="protein sequence ID" value="PZC73561.1"/>
    <property type="molecule type" value="Genomic_DNA"/>
</dbReference>
<accession>A0A2W1BH16</accession>